<accession>A0A2N9LZE5</accession>
<sequence>MKHLDFDFLLVRDQTGIFNLFIDPAPPQAYGCNAVADENAMRNYSRLHYREFHERPFSRRIPPQLAV</sequence>
<evidence type="ECO:0000313" key="2">
    <source>
        <dbReference type="Proteomes" id="UP000239735"/>
    </source>
</evidence>
<dbReference type="AlphaFoldDB" id="A0A2N9LZE5"/>
<name>A0A2N9LZE5_9BACT</name>
<gene>
    <name evidence="1" type="ORF">SBA5_670027</name>
</gene>
<evidence type="ECO:0000313" key="1">
    <source>
        <dbReference type="EMBL" id="SPE28576.1"/>
    </source>
</evidence>
<organism evidence="1 2">
    <name type="scientific">Candidatus Sulfuritelmatomonas gaucii</name>
    <dbReference type="NCBI Taxonomy" id="2043161"/>
    <lineage>
        <taxon>Bacteria</taxon>
        <taxon>Pseudomonadati</taxon>
        <taxon>Acidobacteriota</taxon>
        <taxon>Terriglobia</taxon>
        <taxon>Terriglobales</taxon>
        <taxon>Acidobacteriaceae</taxon>
        <taxon>Candidatus Sulfuritelmatomonas</taxon>
    </lineage>
</organism>
<proteinExistence type="predicted"/>
<reference evidence="2" key="1">
    <citation type="submission" date="2018-02" db="EMBL/GenBank/DDBJ databases">
        <authorList>
            <person name="Hausmann B."/>
        </authorList>
    </citation>
    <scope>NUCLEOTIDE SEQUENCE [LARGE SCALE GENOMIC DNA]</scope>
    <source>
        <strain evidence="2">Peat soil MAG SbA5</strain>
    </source>
</reference>
<protein>
    <submittedName>
        <fullName evidence="1">Uncharacterized protein</fullName>
    </submittedName>
</protein>
<dbReference type="EMBL" id="OKRB01000127">
    <property type="protein sequence ID" value="SPE28576.1"/>
    <property type="molecule type" value="Genomic_DNA"/>
</dbReference>
<dbReference type="Proteomes" id="UP000239735">
    <property type="component" value="Unassembled WGS sequence"/>
</dbReference>